<sequence>MEKLDVKHIEGDEESPVPTDTAPQDTITADVYDEKLNEKLNRRLDIRIIPLCCWLYLLNFLDRGNIGNARVLNAETGDDLLQQTGMTATGYAVTVSLFSVAYAVFEVPSNWIMKHYVRPSLWLAFLLGAWGALTIGFAGVRNYGAVLALRSLIGVFEAGFFPGIVYFITIWYRHNERAVRIALVIAFCNLAGAFGGAIAYGIGHINGEGGLQGFRWLFIIEGIITILSVLPTALILPDYPSRAKFLDEDLKRLAIDRLKERGGGYNRDHASRKEVLQTFFSPRMLAHYVAYIANVVLQGSFTFYSPTIVTGLGYASIQAQLMTVPPWVVGFVVAIVLSYSADRFDARGWHIAGASIAGGVGWVTAGSLPPDAYASRYGCLCLAAAGAFPYAPAMTNWVTCNTPSLLTIPFAIALHNSCAGIGQIIAQWIWKSNETSLGYPTGNYVCAACSFFVAVMTIGLRLWYARMNRVGSLDARGETRVWSY</sequence>
<evidence type="ECO:0000256" key="4">
    <source>
        <dbReference type="ARBA" id="ARBA00022989"/>
    </source>
</evidence>
<dbReference type="Pfam" id="PF07690">
    <property type="entry name" value="MFS_1"/>
    <property type="match status" value="1"/>
</dbReference>
<feature type="transmembrane region" description="Helical" evidence="7">
    <location>
        <begin position="442"/>
        <end position="464"/>
    </location>
</feature>
<evidence type="ECO:0000256" key="3">
    <source>
        <dbReference type="ARBA" id="ARBA00022692"/>
    </source>
</evidence>
<dbReference type="GeneID" id="70128743"/>
<gene>
    <name evidence="8" type="ORF">BKA67DRAFT_534338</name>
</gene>
<organism evidence="8 9">
    <name type="scientific">Truncatella angustata</name>
    <dbReference type="NCBI Taxonomy" id="152316"/>
    <lineage>
        <taxon>Eukaryota</taxon>
        <taxon>Fungi</taxon>
        <taxon>Dikarya</taxon>
        <taxon>Ascomycota</taxon>
        <taxon>Pezizomycotina</taxon>
        <taxon>Sordariomycetes</taxon>
        <taxon>Xylariomycetidae</taxon>
        <taxon>Amphisphaeriales</taxon>
        <taxon>Sporocadaceae</taxon>
        <taxon>Truncatella</taxon>
    </lineage>
</organism>
<feature type="transmembrane region" description="Helical" evidence="7">
    <location>
        <begin position="405"/>
        <end position="430"/>
    </location>
</feature>
<comment type="subcellular location">
    <subcellularLocation>
        <location evidence="1">Membrane</location>
        <topology evidence="1">Multi-pass membrane protein</topology>
    </subcellularLocation>
</comment>
<feature type="transmembrane region" description="Helical" evidence="7">
    <location>
        <begin position="348"/>
        <end position="368"/>
    </location>
</feature>
<evidence type="ECO:0000256" key="1">
    <source>
        <dbReference type="ARBA" id="ARBA00004141"/>
    </source>
</evidence>
<keyword evidence="9" id="KW-1185">Reference proteome</keyword>
<evidence type="ECO:0000313" key="8">
    <source>
        <dbReference type="EMBL" id="KAH6655411.1"/>
    </source>
</evidence>
<evidence type="ECO:0000256" key="5">
    <source>
        <dbReference type="ARBA" id="ARBA00023136"/>
    </source>
</evidence>
<dbReference type="PANTHER" id="PTHR43791:SF49">
    <property type="entry name" value="TRANSPORTER, PUTATIVE (AFU_ORTHOLOGUE AFUA_4G04250)-RELATED"/>
    <property type="match status" value="1"/>
</dbReference>
<evidence type="ECO:0000256" key="2">
    <source>
        <dbReference type="ARBA" id="ARBA00022448"/>
    </source>
</evidence>
<feature type="transmembrane region" description="Helical" evidence="7">
    <location>
        <begin position="120"/>
        <end position="140"/>
    </location>
</feature>
<feature type="transmembrane region" description="Helical" evidence="7">
    <location>
        <begin position="179"/>
        <end position="202"/>
    </location>
</feature>
<keyword evidence="2" id="KW-0813">Transport</keyword>
<dbReference type="EMBL" id="JAGPXC010000003">
    <property type="protein sequence ID" value="KAH6655411.1"/>
    <property type="molecule type" value="Genomic_DNA"/>
</dbReference>
<dbReference type="RefSeq" id="XP_045959676.1">
    <property type="nucleotide sequence ID" value="XM_046099851.1"/>
</dbReference>
<evidence type="ECO:0000256" key="6">
    <source>
        <dbReference type="SAM" id="MobiDB-lite"/>
    </source>
</evidence>
<dbReference type="GO" id="GO:0022857">
    <property type="term" value="F:transmembrane transporter activity"/>
    <property type="evidence" value="ECO:0007669"/>
    <property type="project" value="InterPro"/>
</dbReference>
<comment type="caution">
    <text evidence="8">The sequence shown here is derived from an EMBL/GenBank/DDBJ whole genome shotgun (WGS) entry which is preliminary data.</text>
</comment>
<evidence type="ECO:0000256" key="7">
    <source>
        <dbReference type="SAM" id="Phobius"/>
    </source>
</evidence>
<accession>A0A9P8UNA6</accession>
<dbReference type="SUPFAM" id="SSF103473">
    <property type="entry name" value="MFS general substrate transporter"/>
    <property type="match status" value="1"/>
</dbReference>
<feature type="region of interest" description="Disordered" evidence="6">
    <location>
        <begin position="1"/>
        <end position="24"/>
    </location>
</feature>
<dbReference type="InterPro" id="IPR036259">
    <property type="entry name" value="MFS_trans_sf"/>
</dbReference>
<dbReference type="Gene3D" id="1.20.1250.20">
    <property type="entry name" value="MFS general substrate transporter like domains"/>
    <property type="match status" value="2"/>
</dbReference>
<feature type="transmembrane region" description="Helical" evidence="7">
    <location>
        <begin position="88"/>
        <end position="108"/>
    </location>
</feature>
<dbReference type="GO" id="GO:0016020">
    <property type="term" value="C:membrane"/>
    <property type="evidence" value="ECO:0007669"/>
    <property type="project" value="UniProtKB-SubCell"/>
</dbReference>
<name>A0A9P8UNA6_9PEZI</name>
<keyword evidence="4 7" id="KW-1133">Transmembrane helix</keyword>
<dbReference type="FunFam" id="1.20.1250.20:FF:000057">
    <property type="entry name" value="MFS general substrate transporter"/>
    <property type="match status" value="1"/>
</dbReference>
<evidence type="ECO:0000313" key="9">
    <source>
        <dbReference type="Proteomes" id="UP000758603"/>
    </source>
</evidence>
<dbReference type="InterPro" id="IPR011701">
    <property type="entry name" value="MFS"/>
</dbReference>
<feature type="transmembrane region" description="Helical" evidence="7">
    <location>
        <begin position="324"/>
        <end position="341"/>
    </location>
</feature>
<dbReference type="PANTHER" id="PTHR43791">
    <property type="entry name" value="PERMEASE-RELATED"/>
    <property type="match status" value="1"/>
</dbReference>
<reference evidence="8" key="1">
    <citation type="journal article" date="2021" name="Nat. Commun.">
        <title>Genetic determinants of endophytism in the Arabidopsis root mycobiome.</title>
        <authorList>
            <person name="Mesny F."/>
            <person name="Miyauchi S."/>
            <person name="Thiergart T."/>
            <person name="Pickel B."/>
            <person name="Atanasova L."/>
            <person name="Karlsson M."/>
            <person name="Huettel B."/>
            <person name="Barry K.W."/>
            <person name="Haridas S."/>
            <person name="Chen C."/>
            <person name="Bauer D."/>
            <person name="Andreopoulos W."/>
            <person name="Pangilinan J."/>
            <person name="LaButti K."/>
            <person name="Riley R."/>
            <person name="Lipzen A."/>
            <person name="Clum A."/>
            <person name="Drula E."/>
            <person name="Henrissat B."/>
            <person name="Kohler A."/>
            <person name="Grigoriev I.V."/>
            <person name="Martin F.M."/>
            <person name="Hacquard S."/>
        </authorList>
    </citation>
    <scope>NUCLEOTIDE SEQUENCE</scope>
    <source>
        <strain evidence="8">MPI-SDFR-AT-0073</strain>
    </source>
</reference>
<feature type="transmembrane region" description="Helical" evidence="7">
    <location>
        <begin position="374"/>
        <end position="393"/>
    </location>
</feature>
<proteinExistence type="predicted"/>
<keyword evidence="3 7" id="KW-0812">Transmembrane</keyword>
<dbReference type="Proteomes" id="UP000758603">
    <property type="component" value="Unassembled WGS sequence"/>
</dbReference>
<protein>
    <submittedName>
        <fullName evidence="8">MFS transporter</fullName>
    </submittedName>
</protein>
<dbReference type="AlphaFoldDB" id="A0A9P8UNA6"/>
<feature type="transmembrane region" description="Helical" evidence="7">
    <location>
        <begin position="152"/>
        <end position="172"/>
    </location>
</feature>
<keyword evidence="5 7" id="KW-0472">Membrane</keyword>
<feature type="compositionally biased region" description="Basic and acidic residues" evidence="6">
    <location>
        <begin position="1"/>
        <end position="10"/>
    </location>
</feature>
<dbReference type="OrthoDB" id="3639251at2759"/>
<feature type="transmembrane region" description="Helical" evidence="7">
    <location>
        <begin position="214"/>
        <end position="236"/>
    </location>
</feature>
<feature type="transmembrane region" description="Helical" evidence="7">
    <location>
        <begin position="285"/>
        <end position="304"/>
    </location>
</feature>